<evidence type="ECO:0000313" key="3">
    <source>
        <dbReference type="EMBL" id="RZC41785.1"/>
    </source>
</evidence>
<organism evidence="3 4">
    <name type="scientific">Asbolus verrucosus</name>
    <name type="common">Desert ironclad beetle</name>
    <dbReference type="NCBI Taxonomy" id="1661398"/>
    <lineage>
        <taxon>Eukaryota</taxon>
        <taxon>Metazoa</taxon>
        <taxon>Ecdysozoa</taxon>
        <taxon>Arthropoda</taxon>
        <taxon>Hexapoda</taxon>
        <taxon>Insecta</taxon>
        <taxon>Pterygota</taxon>
        <taxon>Neoptera</taxon>
        <taxon>Endopterygota</taxon>
        <taxon>Coleoptera</taxon>
        <taxon>Polyphaga</taxon>
        <taxon>Cucujiformia</taxon>
        <taxon>Tenebrionidae</taxon>
        <taxon>Pimeliinae</taxon>
        <taxon>Asbolus</taxon>
    </lineage>
</organism>
<sequence length="207" mass="23869">MASGEDENTYLKKSKCDSRIKEKILQEPMATDWEGGNYNPYRLVTVEEGSDEYDVVENLFDETSRGLTITQVKRVENPYLLGQYLMKKEKMARKRLFVDERLLFHGTRESNVDGICRFNFDWRRNGQSTGHKFGQGVSFTPEVSYARHYTSGENVFFLVKVLVANSTIGNASSIIPPPDYDTTENVYGTVIVKYEDDDFYPQYLIYA</sequence>
<protein>
    <recommendedName>
        <fullName evidence="1">Poly [ADP-ribose] polymerase</fullName>
        <shortName evidence="1">PARP</shortName>
        <ecNumber evidence="1">2.4.2.-</ecNumber>
    </recommendedName>
</protein>
<evidence type="ECO:0000313" key="4">
    <source>
        <dbReference type="Proteomes" id="UP000292052"/>
    </source>
</evidence>
<dbReference type="SUPFAM" id="SSF56399">
    <property type="entry name" value="ADP-ribosylation"/>
    <property type="match status" value="1"/>
</dbReference>
<dbReference type="PROSITE" id="PS51059">
    <property type="entry name" value="PARP_CATALYTIC"/>
    <property type="match status" value="1"/>
</dbReference>
<keyword evidence="1" id="KW-0520">NAD</keyword>
<dbReference type="EC" id="2.4.2.-" evidence="1"/>
<dbReference type="OrthoDB" id="6133115at2759"/>
<dbReference type="Proteomes" id="UP000292052">
    <property type="component" value="Unassembled WGS sequence"/>
</dbReference>
<dbReference type="GO" id="GO:0003950">
    <property type="term" value="F:NAD+ poly-ADP-ribosyltransferase activity"/>
    <property type="evidence" value="ECO:0007669"/>
    <property type="project" value="UniProtKB-UniRule"/>
</dbReference>
<evidence type="ECO:0000259" key="2">
    <source>
        <dbReference type="PROSITE" id="PS51059"/>
    </source>
</evidence>
<dbReference type="PANTHER" id="PTHR45740:SF2">
    <property type="entry name" value="POLY [ADP-RIBOSE] POLYMERASE"/>
    <property type="match status" value="1"/>
</dbReference>
<dbReference type="GO" id="GO:1990404">
    <property type="term" value="F:NAD+-protein mono-ADP-ribosyltransferase activity"/>
    <property type="evidence" value="ECO:0007669"/>
    <property type="project" value="TreeGrafter"/>
</dbReference>
<feature type="domain" description="PARP catalytic" evidence="2">
    <location>
        <begin position="27"/>
        <end position="207"/>
    </location>
</feature>
<name>A0A482W9Y9_ASBVE</name>
<comment type="caution">
    <text evidence="3">The sequence shown here is derived from an EMBL/GenBank/DDBJ whole genome shotgun (WGS) entry which is preliminary data.</text>
</comment>
<keyword evidence="4" id="KW-1185">Reference proteome</keyword>
<keyword evidence="1" id="KW-0808">Transferase</keyword>
<evidence type="ECO:0000256" key="1">
    <source>
        <dbReference type="RuleBase" id="RU362114"/>
    </source>
</evidence>
<dbReference type="InterPro" id="IPR012317">
    <property type="entry name" value="Poly(ADP-ribose)pol_cat_dom"/>
</dbReference>
<dbReference type="Pfam" id="PF00644">
    <property type="entry name" value="PARP"/>
    <property type="match status" value="1"/>
</dbReference>
<proteinExistence type="predicted"/>
<dbReference type="GO" id="GO:0005634">
    <property type="term" value="C:nucleus"/>
    <property type="evidence" value="ECO:0007669"/>
    <property type="project" value="TreeGrafter"/>
</dbReference>
<dbReference type="Gene3D" id="3.90.228.10">
    <property type="match status" value="1"/>
</dbReference>
<dbReference type="InterPro" id="IPR051712">
    <property type="entry name" value="ARTD-AVP"/>
</dbReference>
<reference evidence="3 4" key="1">
    <citation type="submission" date="2017-03" db="EMBL/GenBank/DDBJ databases">
        <title>Genome of the blue death feigning beetle - Asbolus verrucosus.</title>
        <authorList>
            <person name="Rider S.D."/>
        </authorList>
    </citation>
    <scope>NUCLEOTIDE SEQUENCE [LARGE SCALE GENOMIC DNA]</scope>
    <source>
        <strain evidence="3">Butters</strain>
        <tissue evidence="3">Head and leg muscle</tissue>
    </source>
</reference>
<accession>A0A482W9Y9</accession>
<dbReference type="EMBL" id="QDEB01014049">
    <property type="protein sequence ID" value="RZC41785.1"/>
    <property type="molecule type" value="Genomic_DNA"/>
</dbReference>
<gene>
    <name evidence="3" type="ORF">BDFB_010480</name>
</gene>
<dbReference type="PANTHER" id="PTHR45740">
    <property type="entry name" value="POLY [ADP-RIBOSE] POLYMERASE"/>
    <property type="match status" value="1"/>
</dbReference>
<dbReference type="AlphaFoldDB" id="A0A482W9Y9"/>
<keyword evidence="1" id="KW-0328">Glycosyltransferase</keyword>